<dbReference type="AlphaFoldDB" id="A0A4Y2L3R9"/>
<keyword evidence="2" id="KW-1185">Reference proteome</keyword>
<organism evidence="1 2">
    <name type="scientific">Araneus ventricosus</name>
    <name type="common">Orbweaver spider</name>
    <name type="synonym">Epeira ventricosa</name>
    <dbReference type="NCBI Taxonomy" id="182803"/>
    <lineage>
        <taxon>Eukaryota</taxon>
        <taxon>Metazoa</taxon>
        <taxon>Ecdysozoa</taxon>
        <taxon>Arthropoda</taxon>
        <taxon>Chelicerata</taxon>
        <taxon>Arachnida</taxon>
        <taxon>Araneae</taxon>
        <taxon>Araneomorphae</taxon>
        <taxon>Entelegynae</taxon>
        <taxon>Araneoidea</taxon>
        <taxon>Araneidae</taxon>
        <taxon>Araneus</taxon>
    </lineage>
</organism>
<dbReference type="Proteomes" id="UP000499080">
    <property type="component" value="Unassembled WGS sequence"/>
</dbReference>
<protein>
    <submittedName>
        <fullName evidence="1">Uncharacterized protein</fullName>
    </submittedName>
</protein>
<evidence type="ECO:0000313" key="2">
    <source>
        <dbReference type="Proteomes" id="UP000499080"/>
    </source>
</evidence>
<sequence>MSTDNGRSSFLEGAYGVCGSLMNEKRRELCNVLSRRISGGNKRRQEVSSRRSRGSKLLEVDRCARSEVVVNGWPKWMG</sequence>
<name>A0A4Y2L3R9_ARAVE</name>
<accession>A0A4Y2L3R9</accession>
<dbReference type="EMBL" id="BGPR01005262">
    <property type="protein sequence ID" value="GBN08443.1"/>
    <property type="molecule type" value="Genomic_DNA"/>
</dbReference>
<gene>
    <name evidence="1" type="ORF">AVEN_189076_1</name>
</gene>
<reference evidence="1 2" key="1">
    <citation type="journal article" date="2019" name="Sci. Rep.">
        <title>Orb-weaving spider Araneus ventricosus genome elucidates the spidroin gene catalogue.</title>
        <authorList>
            <person name="Kono N."/>
            <person name="Nakamura H."/>
            <person name="Ohtoshi R."/>
            <person name="Moran D.A.P."/>
            <person name="Shinohara A."/>
            <person name="Yoshida Y."/>
            <person name="Fujiwara M."/>
            <person name="Mori M."/>
            <person name="Tomita M."/>
            <person name="Arakawa K."/>
        </authorList>
    </citation>
    <scope>NUCLEOTIDE SEQUENCE [LARGE SCALE GENOMIC DNA]</scope>
</reference>
<comment type="caution">
    <text evidence="1">The sequence shown here is derived from an EMBL/GenBank/DDBJ whole genome shotgun (WGS) entry which is preliminary data.</text>
</comment>
<proteinExistence type="predicted"/>
<evidence type="ECO:0000313" key="1">
    <source>
        <dbReference type="EMBL" id="GBN08443.1"/>
    </source>
</evidence>